<dbReference type="Gene3D" id="3.90.70.10">
    <property type="entry name" value="Cysteine proteinases"/>
    <property type="match status" value="1"/>
</dbReference>
<keyword evidence="3" id="KW-1185">Reference proteome</keyword>
<evidence type="ECO:0000259" key="2">
    <source>
        <dbReference type="Pfam" id="PF00112"/>
    </source>
</evidence>
<dbReference type="Proteomes" id="UP000887563">
    <property type="component" value="Unplaced"/>
</dbReference>
<evidence type="ECO:0000313" key="4">
    <source>
        <dbReference type="WBParaSite" id="Minc3s00092g04308"/>
    </source>
</evidence>
<accession>A0A914KS29</accession>
<feature type="compositionally biased region" description="Low complexity" evidence="1">
    <location>
        <begin position="8"/>
        <end position="24"/>
    </location>
</feature>
<dbReference type="AlphaFoldDB" id="A0A914KS29"/>
<feature type="domain" description="Peptidase C1A papain C-terminal" evidence="2">
    <location>
        <begin position="54"/>
        <end position="87"/>
    </location>
</feature>
<dbReference type="SUPFAM" id="SSF54001">
    <property type="entry name" value="Cysteine proteinases"/>
    <property type="match status" value="1"/>
</dbReference>
<dbReference type="InterPro" id="IPR038765">
    <property type="entry name" value="Papain-like_cys_pep_sf"/>
</dbReference>
<protein>
    <submittedName>
        <fullName evidence="4">Peptidase C1A papain C-terminal domain-containing protein</fullName>
    </submittedName>
</protein>
<dbReference type="GO" id="GO:0006508">
    <property type="term" value="P:proteolysis"/>
    <property type="evidence" value="ECO:0007669"/>
    <property type="project" value="InterPro"/>
</dbReference>
<proteinExistence type="predicted"/>
<evidence type="ECO:0000313" key="3">
    <source>
        <dbReference type="Proteomes" id="UP000887563"/>
    </source>
</evidence>
<organism evidence="3 4">
    <name type="scientific">Meloidogyne incognita</name>
    <name type="common">Southern root-knot nematode worm</name>
    <name type="synonym">Oxyuris incognita</name>
    <dbReference type="NCBI Taxonomy" id="6306"/>
    <lineage>
        <taxon>Eukaryota</taxon>
        <taxon>Metazoa</taxon>
        <taxon>Ecdysozoa</taxon>
        <taxon>Nematoda</taxon>
        <taxon>Chromadorea</taxon>
        <taxon>Rhabditida</taxon>
        <taxon>Tylenchina</taxon>
        <taxon>Tylenchomorpha</taxon>
        <taxon>Tylenchoidea</taxon>
        <taxon>Meloidogynidae</taxon>
        <taxon>Meloidogyninae</taxon>
        <taxon>Meloidogyne</taxon>
        <taxon>Meloidogyne incognita group</taxon>
    </lineage>
</organism>
<dbReference type="WBParaSite" id="Minc3s00092g04308">
    <property type="protein sequence ID" value="Minc3s00092g04308"/>
    <property type="gene ID" value="Minc3s00092g04308"/>
</dbReference>
<dbReference type="InterPro" id="IPR000668">
    <property type="entry name" value="Peptidase_C1A_C"/>
</dbReference>
<reference evidence="4" key="1">
    <citation type="submission" date="2022-11" db="UniProtKB">
        <authorList>
            <consortium name="WormBaseParasite"/>
        </authorList>
    </citation>
    <scope>IDENTIFICATION</scope>
</reference>
<feature type="region of interest" description="Disordered" evidence="1">
    <location>
        <begin position="1"/>
        <end position="30"/>
    </location>
</feature>
<dbReference type="GO" id="GO:0008234">
    <property type="term" value="F:cysteine-type peptidase activity"/>
    <property type="evidence" value="ECO:0007669"/>
    <property type="project" value="InterPro"/>
</dbReference>
<dbReference type="Pfam" id="PF00112">
    <property type="entry name" value="Peptidase_C1"/>
    <property type="match status" value="1"/>
</dbReference>
<evidence type="ECO:0000256" key="1">
    <source>
        <dbReference type="SAM" id="MobiDB-lite"/>
    </source>
</evidence>
<sequence length="97" mass="10728">MLPKIKKSGISGSGSRKIPSGSRPAPTSNHYPLITAHYKNFRVYKKTQTCSGKVQPFWLVINSWGKEWGMDGVFMIAQGINECKIEAWGAAFGKPKV</sequence>
<name>A0A914KS29_MELIC</name>